<accession>A0A084Y6W2</accession>
<sequence length="329" mass="35385">MARTTTGTVMKPERKSIDEIELLEQMLLVRAYEEMIVESSAAGKVPGTCTSVGQEAAGVGVVSALTADDLILTNHRSAAHLLARGADPGRLLAEVMGRRDGYCQGRSGSLHISVRELGVVLTSTIVGGELSLVTGVALAQKMLVRPGIVACFFGDGAACEGIFHESLNLASVWDLPILYVCENNQWQAFVHRRETMKSDHIAEWAAPYGVDSATVDGNDVAAVRAATLAAAAHVRDSGRPFLLETYTYRSRGHFEPDGQAYVDPAEHAAWLARDPIEACRRRLLGNGRLTPEAAAALQQRVQQRIAAALAFAEASPFPDISEMTRDVYA</sequence>
<name>A0A084Y6W2_9PROT</name>
<dbReference type="InterPro" id="IPR001017">
    <property type="entry name" value="DH_E1"/>
</dbReference>
<protein>
    <submittedName>
        <fullName evidence="5">Acetoin:2,6-dichlorophenolindophenol oxidoreductase subunit alpha</fullName>
        <ecNumber evidence="5">1.1.1.-</ecNumber>
    </submittedName>
</protein>
<comment type="cofactor">
    <cofactor evidence="1">
        <name>thiamine diphosphate</name>
        <dbReference type="ChEBI" id="CHEBI:58937"/>
    </cofactor>
</comment>
<dbReference type="InterPro" id="IPR029061">
    <property type="entry name" value="THDP-binding"/>
</dbReference>
<keyword evidence="3" id="KW-0786">Thiamine pyrophosphate</keyword>
<evidence type="ECO:0000313" key="6">
    <source>
        <dbReference type="Proteomes" id="UP000020077"/>
    </source>
</evidence>
<evidence type="ECO:0000256" key="1">
    <source>
        <dbReference type="ARBA" id="ARBA00001964"/>
    </source>
</evidence>
<keyword evidence="2 5" id="KW-0560">Oxidoreductase</keyword>
<reference evidence="5 6" key="1">
    <citation type="submission" date="2014-02" db="EMBL/GenBank/DDBJ databases">
        <title>Expanding our view of genomic diversity in Candidatus Accumulibacter clades.</title>
        <authorList>
            <person name="Skennerton C.T."/>
            <person name="Barr J.J."/>
            <person name="Slater F.R."/>
            <person name="Bond P.L."/>
            <person name="Tyson G.W."/>
        </authorList>
    </citation>
    <scope>NUCLEOTIDE SEQUENCE [LARGE SCALE GENOMIC DNA]</scope>
    <source>
        <strain evidence="6">BA-91</strain>
    </source>
</reference>
<dbReference type="SUPFAM" id="SSF52518">
    <property type="entry name" value="Thiamin diphosphate-binding fold (THDP-binding)"/>
    <property type="match status" value="1"/>
</dbReference>
<dbReference type="Gene3D" id="3.40.50.970">
    <property type="match status" value="1"/>
</dbReference>
<evidence type="ECO:0000256" key="3">
    <source>
        <dbReference type="ARBA" id="ARBA00023052"/>
    </source>
</evidence>
<dbReference type="InterPro" id="IPR050642">
    <property type="entry name" value="PDH_E1_Alpha_Subunit"/>
</dbReference>
<comment type="caution">
    <text evidence="5">The sequence shown here is derived from an EMBL/GenBank/DDBJ whole genome shotgun (WGS) entry which is preliminary data.</text>
</comment>
<evidence type="ECO:0000259" key="4">
    <source>
        <dbReference type="Pfam" id="PF00676"/>
    </source>
</evidence>
<dbReference type="Pfam" id="PF00676">
    <property type="entry name" value="E1_dh"/>
    <property type="match status" value="1"/>
</dbReference>
<dbReference type="EMBL" id="JDVG02000701">
    <property type="protein sequence ID" value="KFB70456.1"/>
    <property type="molecule type" value="Genomic_DNA"/>
</dbReference>
<organism evidence="5 6">
    <name type="scientific">Candidatus Accumulibacter phosphatis</name>
    <dbReference type="NCBI Taxonomy" id="327160"/>
    <lineage>
        <taxon>Bacteria</taxon>
        <taxon>Pseudomonadati</taxon>
        <taxon>Pseudomonadota</taxon>
        <taxon>Betaproteobacteria</taxon>
        <taxon>Candidatus Accumulibacter</taxon>
    </lineage>
</organism>
<feature type="domain" description="Dehydrogenase E1 component" evidence="4">
    <location>
        <begin position="25"/>
        <end position="320"/>
    </location>
</feature>
<proteinExistence type="predicted"/>
<dbReference type="GO" id="GO:0006086">
    <property type="term" value="P:pyruvate decarboxylation to acetyl-CoA"/>
    <property type="evidence" value="ECO:0007669"/>
    <property type="project" value="TreeGrafter"/>
</dbReference>
<dbReference type="AlphaFoldDB" id="A0A084Y6W2"/>
<dbReference type="Proteomes" id="UP000020077">
    <property type="component" value="Unassembled WGS sequence"/>
</dbReference>
<gene>
    <name evidence="5" type="primary">acoA</name>
    <name evidence="5" type="ORF">AW09_004450</name>
</gene>
<dbReference type="PANTHER" id="PTHR11516">
    <property type="entry name" value="PYRUVATE DEHYDROGENASE E1 COMPONENT, ALPHA SUBUNIT BACTERIAL AND ORGANELLAR"/>
    <property type="match status" value="1"/>
</dbReference>
<dbReference type="PANTHER" id="PTHR11516:SF41">
    <property type="entry name" value="3-METHYL-2-OXOBUTANOATE DEHYDROGENASE SUBUNIT ALPHA"/>
    <property type="match status" value="1"/>
</dbReference>
<evidence type="ECO:0000313" key="5">
    <source>
        <dbReference type="EMBL" id="KFB70456.1"/>
    </source>
</evidence>
<evidence type="ECO:0000256" key="2">
    <source>
        <dbReference type="ARBA" id="ARBA00023002"/>
    </source>
</evidence>
<dbReference type="EC" id="1.1.1.-" evidence="5"/>
<dbReference type="GO" id="GO:0004739">
    <property type="term" value="F:pyruvate dehydrogenase (acetyl-transferring) activity"/>
    <property type="evidence" value="ECO:0007669"/>
    <property type="project" value="TreeGrafter"/>
</dbReference>
<dbReference type="CDD" id="cd02000">
    <property type="entry name" value="TPP_E1_PDC_ADC_BCADC"/>
    <property type="match status" value="1"/>
</dbReference>